<accession>A0A087HJ61</accession>
<name>A0A087HJ61_ARAAL</name>
<evidence type="ECO:0000256" key="1">
    <source>
        <dbReference type="SAM" id="SignalP"/>
    </source>
</evidence>
<proteinExistence type="predicted"/>
<dbReference type="OMA" id="GHECLCM"/>
<evidence type="ECO:0000313" key="2">
    <source>
        <dbReference type="EMBL" id="KFK42163.1"/>
    </source>
</evidence>
<gene>
    <name evidence="2" type="ordered locus">AALP_Aa2g219400</name>
</gene>
<reference evidence="3" key="1">
    <citation type="journal article" date="2015" name="Nat. Plants">
        <title>Genome expansion of Arabis alpina linked with retrotransposition and reduced symmetric DNA methylation.</title>
        <authorList>
            <person name="Willing E.M."/>
            <person name="Rawat V."/>
            <person name="Mandakova T."/>
            <person name="Maumus F."/>
            <person name="James G.V."/>
            <person name="Nordstroem K.J."/>
            <person name="Becker C."/>
            <person name="Warthmann N."/>
            <person name="Chica C."/>
            <person name="Szarzynska B."/>
            <person name="Zytnicki M."/>
            <person name="Albani M.C."/>
            <person name="Kiefer C."/>
            <person name="Bergonzi S."/>
            <person name="Castaings L."/>
            <person name="Mateos J.L."/>
            <person name="Berns M.C."/>
            <person name="Bujdoso N."/>
            <person name="Piofczyk T."/>
            <person name="de Lorenzo L."/>
            <person name="Barrero-Sicilia C."/>
            <person name="Mateos I."/>
            <person name="Piednoel M."/>
            <person name="Hagmann J."/>
            <person name="Chen-Min-Tao R."/>
            <person name="Iglesias-Fernandez R."/>
            <person name="Schuster S.C."/>
            <person name="Alonso-Blanco C."/>
            <person name="Roudier F."/>
            <person name="Carbonero P."/>
            <person name="Paz-Ares J."/>
            <person name="Davis S.J."/>
            <person name="Pecinka A."/>
            <person name="Quesneville H."/>
            <person name="Colot V."/>
            <person name="Lysak M.A."/>
            <person name="Weigel D."/>
            <person name="Coupland G."/>
            <person name="Schneeberger K."/>
        </authorList>
    </citation>
    <scope>NUCLEOTIDE SEQUENCE [LARGE SCALE GENOMIC DNA]</scope>
    <source>
        <strain evidence="3">cv. Pajares</strain>
    </source>
</reference>
<keyword evidence="3" id="KW-1185">Reference proteome</keyword>
<protein>
    <submittedName>
        <fullName evidence="2">Uncharacterized protein</fullName>
    </submittedName>
</protein>
<dbReference type="Gramene" id="KFK42163">
    <property type="protein sequence ID" value="KFK42163"/>
    <property type="gene ID" value="AALP_AA2G219400"/>
</dbReference>
<dbReference type="AlphaFoldDB" id="A0A087HJ61"/>
<sequence>MVSCVLIFFVIHNAKVEADSPDFPVPYIYHFSGTVCDSDPARAAGQCRFETQDDKHPRCDCRNVKDGHECLCMGDWPPM</sequence>
<feature type="chain" id="PRO_5001823280" evidence="1">
    <location>
        <begin position="19"/>
        <end position="79"/>
    </location>
</feature>
<evidence type="ECO:0000313" key="3">
    <source>
        <dbReference type="Proteomes" id="UP000029120"/>
    </source>
</evidence>
<keyword evidence="1" id="KW-0732">Signal</keyword>
<dbReference type="EMBL" id="CM002870">
    <property type="protein sequence ID" value="KFK42163.1"/>
    <property type="molecule type" value="Genomic_DNA"/>
</dbReference>
<dbReference type="Proteomes" id="UP000029120">
    <property type="component" value="Chromosome 2"/>
</dbReference>
<dbReference type="PROSITE" id="PS51808">
    <property type="entry name" value="CHCH"/>
    <property type="match status" value="1"/>
</dbReference>
<organism evidence="2 3">
    <name type="scientific">Arabis alpina</name>
    <name type="common">Alpine rock-cress</name>
    <dbReference type="NCBI Taxonomy" id="50452"/>
    <lineage>
        <taxon>Eukaryota</taxon>
        <taxon>Viridiplantae</taxon>
        <taxon>Streptophyta</taxon>
        <taxon>Embryophyta</taxon>
        <taxon>Tracheophyta</taxon>
        <taxon>Spermatophyta</taxon>
        <taxon>Magnoliopsida</taxon>
        <taxon>eudicotyledons</taxon>
        <taxon>Gunneridae</taxon>
        <taxon>Pentapetalae</taxon>
        <taxon>rosids</taxon>
        <taxon>malvids</taxon>
        <taxon>Brassicales</taxon>
        <taxon>Brassicaceae</taxon>
        <taxon>Arabideae</taxon>
        <taxon>Arabis</taxon>
    </lineage>
</organism>
<feature type="signal peptide" evidence="1">
    <location>
        <begin position="1"/>
        <end position="18"/>
    </location>
</feature>
<dbReference type="OrthoDB" id="1106866at2759"/>